<dbReference type="Pfam" id="PF13926">
    <property type="entry name" value="DUF4211"/>
    <property type="match status" value="1"/>
</dbReference>
<evidence type="ECO:0000313" key="4">
    <source>
        <dbReference type="Proteomes" id="UP000281549"/>
    </source>
</evidence>
<dbReference type="GO" id="GO:0005634">
    <property type="term" value="C:nucleus"/>
    <property type="evidence" value="ECO:0007669"/>
    <property type="project" value="TreeGrafter"/>
</dbReference>
<proteinExistence type="predicted"/>
<evidence type="ECO:0000313" key="3">
    <source>
        <dbReference type="EMBL" id="RKP21361.1"/>
    </source>
</evidence>
<evidence type="ECO:0000256" key="1">
    <source>
        <dbReference type="SAM" id="MobiDB-lite"/>
    </source>
</evidence>
<protein>
    <recommendedName>
        <fullName evidence="2">DUF4211 domain-containing protein</fullName>
    </recommendedName>
</protein>
<reference evidence="4" key="1">
    <citation type="journal article" date="2018" name="Nat. Microbiol.">
        <title>Leveraging single-cell genomics to expand the fungal tree of life.</title>
        <authorList>
            <person name="Ahrendt S.R."/>
            <person name="Quandt C.A."/>
            <person name="Ciobanu D."/>
            <person name="Clum A."/>
            <person name="Salamov A."/>
            <person name="Andreopoulos B."/>
            <person name="Cheng J.F."/>
            <person name="Woyke T."/>
            <person name="Pelin A."/>
            <person name="Henrissat B."/>
            <person name="Reynolds N.K."/>
            <person name="Benny G.L."/>
            <person name="Smith M.E."/>
            <person name="James T.Y."/>
            <person name="Grigoriev I.V."/>
        </authorList>
    </citation>
    <scope>NUCLEOTIDE SEQUENCE [LARGE SCALE GENOMIC DNA]</scope>
    <source>
        <strain evidence="4">CSF55</strain>
    </source>
</reference>
<dbReference type="EMBL" id="ML004962">
    <property type="protein sequence ID" value="RKP21361.1"/>
    <property type="molecule type" value="Genomic_DNA"/>
</dbReference>
<name>A0A4P9YQM3_ROZAC</name>
<organism evidence="3 4">
    <name type="scientific">Rozella allomycis (strain CSF55)</name>
    <dbReference type="NCBI Taxonomy" id="988480"/>
    <lineage>
        <taxon>Eukaryota</taxon>
        <taxon>Fungi</taxon>
        <taxon>Fungi incertae sedis</taxon>
        <taxon>Cryptomycota</taxon>
        <taxon>Cryptomycota incertae sedis</taxon>
        <taxon>Rozella</taxon>
    </lineage>
</organism>
<dbReference type="AlphaFoldDB" id="A0A4P9YQM3"/>
<sequence>MPKRILTSSSESEDSENDLPKLNPTVEGTDKNDHDIISDQDDVTSDEGSTSNSVITVSSDTTSTNEQNDLSEKLASDPILPFIMLRKDPWLDFKLMTEVYVRHILDDKFFDSINRSMGNPYIAAIESIKAKIDASTNTLYSHAWKKDFEILRETIFARPECTACNKKHRIASFILSFSGEPYNRNTFEKEKRKKRQVFSVFHPEAIDEQEQPISSSHDMLMSDFIDDEEVDGSDDEARENKVKHKGRVVLEDSEDDDMLTALADQKKRVSINPNVVKNTEKYLQIEKENEKKLKNYEEESSSDESLPHTIDYSLNDKELTFAVGRYCHSRSTYFHELYHFLYHYFNAILENVCLLVNNTASCIEETRCWPKLSKDDMDSTVKYILREENFVESVITFIAL</sequence>
<evidence type="ECO:0000259" key="2">
    <source>
        <dbReference type="Pfam" id="PF13926"/>
    </source>
</evidence>
<gene>
    <name evidence="3" type="ORF">ROZALSC1DRAFT_27228</name>
</gene>
<dbReference type="Proteomes" id="UP000281549">
    <property type="component" value="Unassembled WGS sequence"/>
</dbReference>
<feature type="compositionally biased region" description="Low complexity" evidence="1">
    <location>
        <begin position="49"/>
        <end position="65"/>
    </location>
</feature>
<feature type="domain" description="DUF4211" evidence="2">
    <location>
        <begin position="83"/>
        <end position="187"/>
    </location>
</feature>
<accession>A0A4P9YQM3</accession>
<feature type="compositionally biased region" description="Basic and acidic residues" evidence="1">
    <location>
        <begin position="28"/>
        <end position="37"/>
    </location>
</feature>
<dbReference type="PANTHER" id="PTHR14689">
    <property type="entry name" value="PHORBOL-ESTER_DAG-TYPE DOMAIN-CONTAINING PROTEIN"/>
    <property type="match status" value="1"/>
</dbReference>
<feature type="region of interest" description="Disordered" evidence="1">
    <location>
        <begin position="1"/>
        <end position="70"/>
    </location>
</feature>
<dbReference type="InterPro" id="IPR025451">
    <property type="entry name" value="DUF4211"/>
</dbReference>
<dbReference type="PANTHER" id="PTHR14689:SF0">
    <property type="entry name" value="COILED-COIL DOMAIN-CONTAINING PROTEIN 82"/>
    <property type="match status" value="1"/>
</dbReference>